<keyword evidence="5 7" id="KW-1133">Transmembrane helix</keyword>
<dbReference type="PANTHER" id="PTHR30576">
    <property type="entry name" value="COLANIC BIOSYNTHESIS UDP-GLUCOSE LIPID CARRIER TRANSFERASE"/>
    <property type="match status" value="1"/>
</dbReference>
<evidence type="ECO:0000256" key="1">
    <source>
        <dbReference type="ARBA" id="ARBA00004141"/>
    </source>
</evidence>
<dbReference type="Proteomes" id="UP001229251">
    <property type="component" value="Unassembled WGS sequence"/>
</dbReference>
<protein>
    <submittedName>
        <fullName evidence="9">Sugar transferase</fullName>
        <ecNumber evidence="9">2.7.8.-</ecNumber>
    </submittedName>
</protein>
<dbReference type="EMBL" id="JASOOE010000004">
    <property type="protein sequence ID" value="MDK7186910.1"/>
    <property type="molecule type" value="Genomic_DNA"/>
</dbReference>
<feature type="transmembrane region" description="Helical" evidence="7">
    <location>
        <begin position="109"/>
        <end position="132"/>
    </location>
</feature>
<evidence type="ECO:0000256" key="6">
    <source>
        <dbReference type="ARBA" id="ARBA00023136"/>
    </source>
</evidence>
<evidence type="ECO:0000259" key="8">
    <source>
        <dbReference type="Pfam" id="PF02397"/>
    </source>
</evidence>
<keyword evidence="4 7" id="KW-0812">Transmembrane</keyword>
<sequence length="464" mass="54316">MTHKKELNNLLRIVVVCIASLVNLLSIYVSFYLKFWTQIPMRNFQAFQASYLWILLGFIVIHILFGTYIFYNKTYLDLFYFTFLGQVFMMVFMMALSYAGAWLTFPRSVILLNLLVGTGLLYVFNAFSYWLYHRLSGRKRIMILGQKDQVFEAVVNFSRMTNQRHQVVFVGFKDYYQKVQDYSDQIDIVYLTGYVEEAERLRIYEYLMRQDKKLFLGTQFANLMMVNPNIMSFEDESIIELSGFTIPFEQAILKRSLDILVALTSLVLLSPVMLVTALAIHFDSPGPVFYKQERVTKGQKVFKILKFRSMSQEAEQVSGPVLASSNDQRITKVGKFIRSTRIDELPQMINVLKGEMSLVGPRPERPFFVNQFKQQNPYYDLRHQVRAGITGYAQVYGKYATDFNSKLNFDLLYIKNYSLAFDFKLLFQTLKILFDKVSSRGIEEQTLNQLSWEDFKDQLQILED</sequence>
<gene>
    <name evidence="9" type="ORF">QP433_02840</name>
</gene>
<dbReference type="InterPro" id="IPR003362">
    <property type="entry name" value="Bact_transf"/>
</dbReference>
<feature type="transmembrane region" description="Helical" evidence="7">
    <location>
        <begin position="78"/>
        <end position="103"/>
    </location>
</feature>
<dbReference type="GO" id="GO:0016020">
    <property type="term" value="C:membrane"/>
    <property type="evidence" value="ECO:0007669"/>
    <property type="project" value="UniProtKB-SubCell"/>
</dbReference>
<dbReference type="RefSeq" id="WP_285065484.1">
    <property type="nucleotide sequence ID" value="NZ_JASOOE010000004.1"/>
</dbReference>
<dbReference type="EC" id="2.7.8.-" evidence="9"/>
<evidence type="ECO:0000256" key="3">
    <source>
        <dbReference type="ARBA" id="ARBA00022679"/>
    </source>
</evidence>
<dbReference type="NCBIfam" id="TIGR03025">
    <property type="entry name" value="EPS_sugtrans"/>
    <property type="match status" value="1"/>
</dbReference>
<evidence type="ECO:0000256" key="2">
    <source>
        <dbReference type="ARBA" id="ARBA00006464"/>
    </source>
</evidence>
<comment type="caution">
    <text evidence="9">The sequence shown here is derived from an EMBL/GenBank/DDBJ whole genome shotgun (WGS) entry which is preliminary data.</text>
</comment>
<evidence type="ECO:0000313" key="10">
    <source>
        <dbReference type="Proteomes" id="UP001229251"/>
    </source>
</evidence>
<comment type="subcellular location">
    <subcellularLocation>
        <location evidence="1">Membrane</location>
        <topology evidence="1">Multi-pass membrane protein</topology>
    </subcellularLocation>
</comment>
<comment type="similarity">
    <text evidence="2">Belongs to the bacterial sugar transferase family.</text>
</comment>
<feature type="transmembrane region" description="Helical" evidence="7">
    <location>
        <begin position="259"/>
        <end position="282"/>
    </location>
</feature>
<evidence type="ECO:0000313" key="9">
    <source>
        <dbReference type="EMBL" id="MDK7186910.1"/>
    </source>
</evidence>
<accession>A0AAJ1Q3R9</accession>
<feature type="transmembrane region" description="Helical" evidence="7">
    <location>
        <begin position="51"/>
        <end position="71"/>
    </location>
</feature>
<proteinExistence type="inferred from homology"/>
<dbReference type="PANTHER" id="PTHR30576:SF0">
    <property type="entry name" value="UNDECAPRENYL-PHOSPHATE N-ACETYLGALACTOSAMINYL 1-PHOSPHATE TRANSFERASE-RELATED"/>
    <property type="match status" value="1"/>
</dbReference>
<keyword evidence="3 9" id="KW-0808">Transferase</keyword>
<evidence type="ECO:0000256" key="7">
    <source>
        <dbReference type="SAM" id="Phobius"/>
    </source>
</evidence>
<dbReference type="GO" id="GO:0016780">
    <property type="term" value="F:phosphotransferase activity, for other substituted phosphate groups"/>
    <property type="evidence" value="ECO:0007669"/>
    <property type="project" value="TreeGrafter"/>
</dbReference>
<organism evidence="9 10">
    <name type="scientific">Facklamia hominis</name>
    <dbReference type="NCBI Taxonomy" id="178214"/>
    <lineage>
        <taxon>Bacteria</taxon>
        <taxon>Bacillati</taxon>
        <taxon>Bacillota</taxon>
        <taxon>Bacilli</taxon>
        <taxon>Lactobacillales</taxon>
        <taxon>Aerococcaceae</taxon>
        <taxon>Facklamia</taxon>
    </lineage>
</organism>
<keyword evidence="6 7" id="KW-0472">Membrane</keyword>
<feature type="domain" description="Bacterial sugar transferase" evidence="8">
    <location>
        <begin position="254"/>
        <end position="434"/>
    </location>
</feature>
<evidence type="ECO:0000256" key="4">
    <source>
        <dbReference type="ARBA" id="ARBA00022692"/>
    </source>
</evidence>
<dbReference type="AlphaFoldDB" id="A0AAJ1Q3R9"/>
<evidence type="ECO:0000256" key="5">
    <source>
        <dbReference type="ARBA" id="ARBA00022989"/>
    </source>
</evidence>
<feature type="transmembrane region" description="Helical" evidence="7">
    <location>
        <begin position="12"/>
        <end position="31"/>
    </location>
</feature>
<name>A0AAJ1Q3R9_9LACT</name>
<reference evidence="9" key="1">
    <citation type="submission" date="2023-05" db="EMBL/GenBank/DDBJ databases">
        <title>Cataloging the Phylogenetic Diversity of Human Bladder Bacteria.</title>
        <authorList>
            <person name="Du J."/>
        </authorList>
    </citation>
    <scope>NUCLEOTIDE SEQUENCE</scope>
    <source>
        <strain evidence="9">UMB1231</strain>
    </source>
</reference>
<dbReference type="InterPro" id="IPR017475">
    <property type="entry name" value="EPS_sugar_tfrase"/>
</dbReference>
<dbReference type="Pfam" id="PF02397">
    <property type="entry name" value="Bac_transf"/>
    <property type="match status" value="1"/>
</dbReference>